<evidence type="ECO:0000313" key="5">
    <source>
        <dbReference type="EMBL" id="KGF03609.1"/>
    </source>
</evidence>
<dbReference type="Gene3D" id="2.60.120.10">
    <property type="entry name" value="Jelly Rolls"/>
    <property type="match status" value="1"/>
</dbReference>
<name>A0A095Z534_9FIRM</name>
<dbReference type="InterPro" id="IPR014710">
    <property type="entry name" value="RmlC-like_jellyroll"/>
</dbReference>
<protein>
    <submittedName>
        <fullName evidence="5">Mannose-6-phosphate isomerase</fullName>
    </submittedName>
</protein>
<dbReference type="PANTHER" id="PTHR42742">
    <property type="entry name" value="TRANSCRIPTIONAL REPRESSOR MPRA"/>
    <property type="match status" value="1"/>
</dbReference>
<reference evidence="5 6" key="1">
    <citation type="submission" date="2014-07" db="EMBL/GenBank/DDBJ databases">
        <authorList>
            <person name="McCorrison J."/>
            <person name="Sanka R."/>
            <person name="Torralba M."/>
            <person name="Gillis M."/>
            <person name="Haft D.H."/>
            <person name="Methe B."/>
            <person name="Sutton G."/>
            <person name="Nelson K.E."/>
        </authorList>
    </citation>
    <scope>NUCLEOTIDE SEQUENCE [LARGE SCALE GENOMIC DNA]</scope>
    <source>
        <strain evidence="5 6">S7-1-13</strain>
    </source>
</reference>
<dbReference type="EMBL" id="JRMW01000037">
    <property type="protein sequence ID" value="KGF03609.1"/>
    <property type="molecule type" value="Genomic_DNA"/>
</dbReference>
<accession>A0A095Z534</accession>
<feature type="binding site" evidence="3">
    <location>
        <position position="92"/>
    </location>
    <ligand>
        <name>Zn(2+)</name>
        <dbReference type="ChEBI" id="CHEBI:29105"/>
    </ligand>
</feature>
<dbReference type="RefSeq" id="WP_037327984.1">
    <property type="nucleotide sequence ID" value="NZ_JRMW01000037.1"/>
</dbReference>
<sequence length="302" mass="33954">MIILNTVSNEKVWGTSRLHDYFGDPGIEKIGSVYTVSGIKEISCEIIYGDENKDLYSAVKANPEKFGLANGVDFPLIISFTSADKDLSIQVHPTDDYAKEHEKKMIGKSEAWYFIEKPNKGWIYAETDIDDKKIIKEKILNKDYESVVNKVKVDEDDMVYVEAGTIHALTEGSLVYEIQQSSDITYRLYDYDRLDKDGNPRQLHLEDGINTIVSSNKVSIKNFENDCELKYKPFNLLRTKISGEYINNNNIAQAITITNGSAVINGHALIQGQSVLILPGESVNIDKPADEVVIATPNLYFL</sequence>
<organism evidence="5 6">
    <name type="scientific">Anaerococcus lactolyticus S7-1-13</name>
    <dbReference type="NCBI Taxonomy" id="1284686"/>
    <lineage>
        <taxon>Bacteria</taxon>
        <taxon>Bacillati</taxon>
        <taxon>Bacillota</taxon>
        <taxon>Tissierellia</taxon>
        <taxon>Tissierellales</taxon>
        <taxon>Peptoniphilaceae</taxon>
        <taxon>Anaerococcus</taxon>
    </lineage>
</organism>
<comment type="cofactor">
    <cofactor evidence="3">
        <name>Zn(2+)</name>
        <dbReference type="ChEBI" id="CHEBI:29105"/>
    </cofactor>
    <text evidence="3">Binds 1 zinc ion per subunit.</text>
</comment>
<dbReference type="OrthoDB" id="9808275at2"/>
<keyword evidence="2 3" id="KW-0862">Zinc</keyword>
<dbReference type="InterPro" id="IPR011051">
    <property type="entry name" value="RmlC_Cupin_sf"/>
</dbReference>
<proteinExistence type="predicted"/>
<dbReference type="AlphaFoldDB" id="A0A095Z534"/>
<comment type="caution">
    <text evidence="5">The sequence shown here is derived from an EMBL/GenBank/DDBJ whole genome shotgun (WGS) entry which is preliminary data.</text>
</comment>
<feature type="binding site" evidence="3">
    <location>
        <position position="167"/>
    </location>
    <ligand>
        <name>Zn(2+)</name>
        <dbReference type="ChEBI" id="CHEBI:29105"/>
    </ligand>
</feature>
<dbReference type="GO" id="GO:0046872">
    <property type="term" value="F:metal ion binding"/>
    <property type="evidence" value="ECO:0007669"/>
    <property type="project" value="UniProtKB-KW"/>
</dbReference>
<dbReference type="InterPro" id="IPR014628">
    <property type="entry name" value="Man6P_isomerase_Firm_short"/>
</dbReference>
<dbReference type="eggNOG" id="COG1482">
    <property type="taxonomic scope" value="Bacteria"/>
</dbReference>
<evidence type="ECO:0000256" key="1">
    <source>
        <dbReference type="ARBA" id="ARBA00022723"/>
    </source>
</evidence>
<keyword evidence="1 3" id="KW-0479">Metal-binding</keyword>
<gene>
    <name evidence="5" type="ORF">HMPREF1630_06040</name>
</gene>
<evidence type="ECO:0000256" key="4">
    <source>
        <dbReference type="PIRSR" id="PIRSR036894-2"/>
    </source>
</evidence>
<dbReference type="CDD" id="cd07010">
    <property type="entry name" value="cupin_PMI_type_I_N_bac"/>
    <property type="match status" value="1"/>
</dbReference>
<dbReference type="PANTHER" id="PTHR42742:SF3">
    <property type="entry name" value="FRUCTOKINASE"/>
    <property type="match status" value="1"/>
</dbReference>
<evidence type="ECO:0000256" key="3">
    <source>
        <dbReference type="PIRSR" id="PIRSR036894-1"/>
    </source>
</evidence>
<dbReference type="InterPro" id="IPR051804">
    <property type="entry name" value="Carb_Metab_Reg_Kinase/Isom"/>
</dbReference>
<evidence type="ECO:0000313" key="6">
    <source>
        <dbReference type="Proteomes" id="UP000029579"/>
    </source>
</evidence>
<dbReference type="SUPFAM" id="SSF51182">
    <property type="entry name" value="RmlC-like cupins"/>
    <property type="match status" value="1"/>
</dbReference>
<evidence type="ECO:0000256" key="2">
    <source>
        <dbReference type="ARBA" id="ARBA00022833"/>
    </source>
</evidence>
<feature type="active site" evidence="4">
    <location>
        <position position="187"/>
    </location>
</feature>
<dbReference type="GO" id="GO:0005975">
    <property type="term" value="P:carbohydrate metabolic process"/>
    <property type="evidence" value="ECO:0007669"/>
    <property type="project" value="InterPro"/>
</dbReference>
<feature type="binding site" evidence="3">
    <location>
        <position position="110"/>
    </location>
    <ligand>
        <name>Zn(2+)</name>
        <dbReference type="ChEBI" id="CHEBI:29105"/>
    </ligand>
</feature>
<dbReference type="PIRSF" id="PIRSF036894">
    <property type="entry name" value="PMI_Firm_short"/>
    <property type="match status" value="1"/>
</dbReference>
<dbReference type="Proteomes" id="UP000029579">
    <property type="component" value="Unassembled WGS sequence"/>
</dbReference>
<dbReference type="GO" id="GO:0004476">
    <property type="term" value="F:mannose-6-phosphate isomerase activity"/>
    <property type="evidence" value="ECO:0007669"/>
    <property type="project" value="InterPro"/>
</dbReference>
<keyword evidence="5" id="KW-0413">Isomerase</keyword>